<evidence type="ECO:0000313" key="2">
    <source>
        <dbReference type="EMBL" id="MDT0322766.1"/>
    </source>
</evidence>
<gene>
    <name evidence="2" type="ORF">RNC47_31085</name>
</gene>
<evidence type="ECO:0000313" key="3">
    <source>
        <dbReference type="Proteomes" id="UP001183420"/>
    </source>
</evidence>
<organism evidence="2 3">
    <name type="scientific">Streptomyces millisiae</name>
    <dbReference type="NCBI Taxonomy" id="3075542"/>
    <lineage>
        <taxon>Bacteria</taxon>
        <taxon>Bacillati</taxon>
        <taxon>Actinomycetota</taxon>
        <taxon>Actinomycetes</taxon>
        <taxon>Kitasatosporales</taxon>
        <taxon>Streptomycetaceae</taxon>
        <taxon>Streptomyces</taxon>
    </lineage>
</organism>
<dbReference type="Proteomes" id="UP001183420">
    <property type="component" value="Unassembled WGS sequence"/>
</dbReference>
<feature type="region of interest" description="Disordered" evidence="1">
    <location>
        <begin position="25"/>
        <end position="88"/>
    </location>
</feature>
<sequence length="88" mass="10203">MAALFRRKPSGRPGEWYYCLRHQTVEEGPQCPARDRLGPYGTRGEAEHAMETAREREDEWRHDPRWNDRDEADGTEETDGTGTPERDG</sequence>
<keyword evidence="3" id="KW-1185">Reference proteome</keyword>
<evidence type="ECO:0008006" key="4">
    <source>
        <dbReference type="Google" id="ProtNLM"/>
    </source>
</evidence>
<feature type="compositionally biased region" description="Acidic residues" evidence="1">
    <location>
        <begin position="70"/>
        <end position="79"/>
    </location>
</feature>
<dbReference type="EMBL" id="JAVREM010000072">
    <property type="protein sequence ID" value="MDT0322766.1"/>
    <property type="molecule type" value="Genomic_DNA"/>
</dbReference>
<dbReference type="RefSeq" id="WP_311603571.1">
    <property type="nucleotide sequence ID" value="NZ_JAVREM010000072.1"/>
</dbReference>
<accession>A0ABU2LYT9</accession>
<comment type="caution">
    <text evidence="2">The sequence shown here is derived from an EMBL/GenBank/DDBJ whole genome shotgun (WGS) entry which is preliminary data.</text>
</comment>
<feature type="compositionally biased region" description="Basic and acidic residues" evidence="1">
    <location>
        <begin position="44"/>
        <end position="69"/>
    </location>
</feature>
<name>A0ABU2LYT9_9ACTN</name>
<reference evidence="3" key="1">
    <citation type="submission" date="2023-07" db="EMBL/GenBank/DDBJ databases">
        <title>30 novel species of actinomycetes from the DSMZ collection.</title>
        <authorList>
            <person name="Nouioui I."/>
        </authorList>
    </citation>
    <scope>NUCLEOTIDE SEQUENCE [LARGE SCALE GENOMIC DNA]</scope>
    <source>
        <strain evidence="3">DSM 44918</strain>
    </source>
</reference>
<protein>
    <recommendedName>
        <fullName evidence="4">SPOR domain-containing protein</fullName>
    </recommendedName>
</protein>
<proteinExistence type="predicted"/>
<evidence type="ECO:0000256" key="1">
    <source>
        <dbReference type="SAM" id="MobiDB-lite"/>
    </source>
</evidence>